<comment type="caution">
    <text evidence="1">The sequence shown here is derived from an EMBL/GenBank/DDBJ whole genome shotgun (WGS) entry which is preliminary data.</text>
</comment>
<sequence length="84" mass="10039">MILIYNYLFIPILIDILKTIDQSIRLIAKLIQLQPKEFYLQALYSQPNNITFLKTIGGLLQEFKIDLPDYQIRIDLMLYKYSRI</sequence>
<gene>
    <name evidence="1" type="ORF">PSON_ATCC_30995.1.T1630068</name>
    <name evidence="2" type="ORF">PSON_ATCC_30995.1.T1630070</name>
</gene>
<evidence type="ECO:0000313" key="3">
    <source>
        <dbReference type="Proteomes" id="UP000692954"/>
    </source>
</evidence>
<evidence type="ECO:0000313" key="2">
    <source>
        <dbReference type="EMBL" id="CAD8125933.1"/>
    </source>
</evidence>
<accession>A0A8S1RCD8</accession>
<proteinExistence type="predicted"/>
<name>A0A8S1RCD8_9CILI</name>
<dbReference type="AlphaFoldDB" id="A0A8S1RCD8"/>
<dbReference type="EMBL" id="CAJJDN010000163">
    <property type="protein sequence ID" value="CAD8125933.1"/>
    <property type="molecule type" value="Genomic_DNA"/>
</dbReference>
<dbReference type="EMBL" id="CAJJDN010000163">
    <property type="protein sequence ID" value="CAD8125931.1"/>
    <property type="molecule type" value="Genomic_DNA"/>
</dbReference>
<organism evidence="1 3">
    <name type="scientific">Paramecium sonneborni</name>
    <dbReference type="NCBI Taxonomy" id="65129"/>
    <lineage>
        <taxon>Eukaryota</taxon>
        <taxon>Sar</taxon>
        <taxon>Alveolata</taxon>
        <taxon>Ciliophora</taxon>
        <taxon>Intramacronucleata</taxon>
        <taxon>Oligohymenophorea</taxon>
        <taxon>Peniculida</taxon>
        <taxon>Parameciidae</taxon>
        <taxon>Paramecium</taxon>
    </lineage>
</organism>
<dbReference type="Proteomes" id="UP000692954">
    <property type="component" value="Unassembled WGS sequence"/>
</dbReference>
<protein>
    <submittedName>
        <fullName evidence="1">Uncharacterized protein</fullName>
    </submittedName>
</protein>
<reference evidence="1" key="1">
    <citation type="submission" date="2021-01" db="EMBL/GenBank/DDBJ databases">
        <authorList>
            <consortium name="Genoscope - CEA"/>
            <person name="William W."/>
        </authorList>
    </citation>
    <scope>NUCLEOTIDE SEQUENCE</scope>
</reference>
<keyword evidence="3" id="KW-1185">Reference proteome</keyword>
<evidence type="ECO:0000313" key="1">
    <source>
        <dbReference type="EMBL" id="CAD8125931.1"/>
    </source>
</evidence>